<sequence>MPQKIANKIMLITYADCMGNDLKDLQYVLERYLDGAVGGLHILPFFPSSADRGFAPLTYKEVDPRFGTWDDIASLGKKYYLMYDYMINHLSSASTMYKDFLAKKDASRYRDFFIRYKDFWTKGEPTAEDIDRLYKRKNIPYIEAEFADGSKEKLWTTFSDYQIDINQYSEEAKKFLKDNLIFLSEHGASIVRLDAVAYASKREGTDCFFVEPEIWRLLGECDEILSPRGVAVLPEIHEHYFIQKKTEARGYYTYDFQLPMLTLNALYFGKSMYLKNWLLVCPRKQFTTLDTHDGIGVVDARYLMSDEDLLATRRKCFELNPGTFELYEKFGIRMDLARFDTYQINCTYYSACGNDDNKYFIARALQFFAPGIPQVYYVGVWGAKNDFELCNKTGVHRDINRHYYPLDEIDRVSASSLAQKLVALMRFRNSHPAFDGEFRLLPSDEHSLRILRKNGADYAYLFIDFLTYSCDIAYSEDGGERRFPCGF</sequence>
<evidence type="ECO:0000313" key="5">
    <source>
        <dbReference type="EMBL" id="ERK00945.1"/>
    </source>
</evidence>
<accession>A0ABP2YK35</accession>
<keyword evidence="3 5" id="KW-0808">Transferase</keyword>
<evidence type="ECO:0000256" key="1">
    <source>
        <dbReference type="ARBA" id="ARBA00008452"/>
    </source>
</evidence>
<comment type="similarity">
    <text evidence="1">Belongs to the glycosyl hydrolase 13 family. Sucrose phosphorylase subfamily.</text>
</comment>
<dbReference type="RefSeq" id="WP_021495682.1">
    <property type="nucleotide sequence ID" value="NZ_AVQI01000063.1"/>
</dbReference>
<dbReference type="Gene3D" id="3.20.20.80">
    <property type="entry name" value="Glycosidases"/>
    <property type="match status" value="1"/>
</dbReference>
<evidence type="ECO:0000313" key="6">
    <source>
        <dbReference type="Proteomes" id="UP000016646"/>
    </source>
</evidence>
<organism evidence="5 6">
    <name type="scientific">Treponema socranskii subsp. socranskii VPI DR56BR1116 = ATCC 35536</name>
    <dbReference type="NCBI Taxonomy" id="1125725"/>
    <lineage>
        <taxon>Bacteria</taxon>
        <taxon>Pseudomonadati</taxon>
        <taxon>Spirochaetota</taxon>
        <taxon>Spirochaetia</taxon>
        <taxon>Spirochaetales</taxon>
        <taxon>Treponemataceae</taxon>
        <taxon>Treponema</taxon>
    </lineage>
</organism>
<name>A0ABP2YK35_TRESO</name>
<dbReference type="InterPro" id="IPR016377">
    <property type="entry name" value="Sucrose_GGa_phosphorylase-rel"/>
</dbReference>
<protein>
    <submittedName>
        <fullName evidence="5">Sucrose phosphorylase</fullName>
        <ecNumber evidence="5">2.4.1.7</ecNumber>
    </submittedName>
</protein>
<dbReference type="PANTHER" id="PTHR38784:SF1">
    <property type="entry name" value="SUCROSE PHOSPHORYLASE"/>
    <property type="match status" value="1"/>
</dbReference>
<dbReference type="Gene3D" id="3.90.400.10">
    <property type="entry name" value="Oligo-1,6-glucosidase, Domain 2"/>
    <property type="match status" value="1"/>
</dbReference>
<evidence type="ECO:0000256" key="2">
    <source>
        <dbReference type="ARBA" id="ARBA00022676"/>
    </source>
</evidence>
<dbReference type="InterPro" id="IPR017853">
    <property type="entry name" value="GH"/>
</dbReference>
<evidence type="ECO:0000259" key="4">
    <source>
        <dbReference type="SMART" id="SM00642"/>
    </source>
</evidence>
<dbReference type="PANTHER" id="PTHR38784">
    <property type="entry name" value="SUCROSE PHOSPHORYLASE"/>
    <property type="match status" value="1"/>
</dbReference>
<feature type="domain" description="Glycosyl hydrolase family 13 catalytic" evidence="4">
    <location>
        <begin position="8"/>
        <end position="410"/>
    </location>
</feature>
<dbReference type="Pfam" id="PF00128">
    <property type="entry name" value="Alpha-amylase"/>
    <property type="match status" value="1"/>
</dbReference>
<proteinExistence type="inferred from homology"/>
<dbReference type="InterPro" id="IPR022527">
    <property type="entry name" value="Sucrose_phospho"/>
</dbReference>
<comment type="caution">
    <text evidence="5">The sequence shown here is derived from an EMBL/GenBank/DDBJ whole genome shotgun (WGS) entry which is preliminary data.</text>
</comment>
<keyword evidence="2 5" id="KW-0328">Glycosyltransferase</keyword>
<dbReference type="EMBL" id="AVQI01000063">
    <property type="protein sequence ID" value="ERK00945.1"/>
    <property type="molecule type" value="Genomic_DNA"/>
</dbReference>
<dbReference type="InterPro" id="IPR045857">
    <property type="entry name" value="O16G_dom_2"/>
</dbReference>
<dbReference type="SUPFAM" id="SSF51445">
    <property type="entry name" value="(Trans)glycosidases"/>
    <property type="match status" value="1"/>
</dbReference>
<dbReference type="InterPro" id="IPR006047">
    <property type="entry name" value="GH13_cat_dom"/>
</dbReference>
<evidence type="ECO:0000256" key="3">
    <source>
        <dbReference type="ARBA" id="ARBA00022679"/>
    </source>
</evidence>
<dbReference type="EC" id="2.4.1.7" evidence="5"/>
<dbReference type="NCBIfam" id="TIGR03852">
    <property type="entry name" value="sucrose_gtfA"/>
    <property type="match status" value="1"/>
</dbReference>
<dbReference type="Proteomes" id="UP000016646">
    <property type="component" value="Unassembled WGS sequence"/>
</dbReference>
<keyword evidence="6" id="KW-1185">Reference proteome</keyword>
<gene>
    <name evidence="5" type="primary">gtfA</name>
    <name evidence="5" type="ORF">HMPREF0860_2346</name>
</gene>
<dbReference type="PIRSF" id="PIRSF003059">
    <property type="entry name" value="Sucrose_phosphorylase"/>
    <property type="match status" value="1"/>
</dbReference>
<reference evidence="5 6" key="1">
    <citation type="submission" date="2013-08" db="EMBL/GenBank/DDBJ databases">
        <authorList>
            <person name="Durkin A.S."/>
            <person name="Haft D.R."/>
            <person name="McCorrison J."/>
            <person name="Torralba M."/>
            <person name="Gillis M."/>
            <person name="Haft D.H."/>
            <person name="Methe B."/>
            <person name="Sutton G."/>
            <person name="Nelson K.E."/>
        </authorList>
    </citation>
    <scope>NUCLEOTIDE SEQUENCE [LARGE SCALE GENOMIC DNA]</scope>
    <source>
        <strain evidence="5 6">ATCC 35536</strain>
    </source>
</reference>
<dbReference type="GO" id="GO:0009018">
    <property type="term" value="F:sucrose phosphorylase activity"/>
    <property type="evidence" value="ECO:0007669"/>
    <property type="project" value="UniProtKB-EC"/>
</dbReference>
<dbReference type="SMART" id="SM00642">
    <property type="entry name" value="Aamy"/>
    <property type="match status" value="1"/>
</dbReference>